<gene>
    <name evidence="7" type="primary">cysC</name>
    <name evidence="10" type="ORF">IV02_06185</name>
</gene>
<evidence type="ECO:0000259" key="9">
    <source>
        <dbReference type="Pfam" id="PF01583"/>
    </source>
</evidence>
<comment type="catalytic activity">
    <reaction evidence="1 7 8">
        <text>adenosine 5'-phosphosulfate + ATP = 3'-phosphoadenylyl sulfate + ADP + H(+)</text>
        <dbReference type="Rhea" id="RHEA:24152"/>
        <dbReference type="ChEBI" id="CHEBI:15378"/>
        <dbReference type="ChEBI" id="CHEBI:30616"/>
        <dbReference type="ChEBI" id="CHEBI:58243"/>
        <dbReference type="ChEBI" id="CHEBI:58339"/>
        <dbReference type="ChEBI" id="CHEBI:456216"/>
        <dbReference type="EC" id="2.7.1.25"/>
    </reaction>
</comment>
<evidence type="ECO:0000256" key="7">
    <source>
        <dbReference type="HAMAP-Rule" id="MF_00065"/>
    </source>
</evidence>
<dbReference type="GO" id="GO:0010134">
    <property type="term" value="P:sulfate assimilation via adenylyl sulfate reduction"/>
    <property type="evidence" value="ECO:0007669"/>
    <property type="project" value="TreeGrafter"/>
</dbReference>
<dbReference type="Pfam" id="PF01583">
    <property type="entry name" value="APS_kinase"/>
    <property type="match status" value="1"/>
</dbReference>
<evidence type="ECO:0000313" key="11">
    <source>
        <dbReference type="Proteomes" id="UP000028643"/>
    </source>
</evidence>
<protein>
    <recommendedName>
        <fullName evidence="3 7">Adenylyl-sulfate kinase</fullName>
        <ecNumber evidence="3 7">2.7.1.25</ecNumber>
    </recommendedName>
    <alternativeName>
        <fullName evidence="7">APS kinase</fullName>
    </alternativeName>
    <alternativeName>
        <fullName evidence="7">ATP adenosine-5'-phosphosulfate 3'-phosphotransferase</fullName>
    </alternativeName>
    <alternativeName>
        <fullName evidence="7">Adenosine-5'-phosphosulfate kinase</fullName>
    </alternativeName>
</protein>
<dbReference type="EC" id="2.7.1.25" evidence="3 7"/>
<dbReference type="GO" id="GO:0005737">
    <property type="term" value="C:cytoplasm"/>
    <property type="evidence" value="ECO:0007669"/>
    <property type="project" value="TreeGrafter"/>
</dbReference>
<evidence type="ECO:0000256" key="1">
    <source>
        <dbReference type="ARBA" id="ARBA00001823"/>
    </source>
</evidence>
<dbReference type="PANTHER" id="PTHR42700:SF3">
    <property type="entry name" value="BIFUNCTIONAL SAT_APS KINASE-RELATED"/>
    <property type="match status" value="1"/>
</dbReference>
<keyword evidence="4 7" id="KW-0808">Transferase</keyword>
<comment type="similarity">
    <text evidence="7 8">Belongs to the APS kinase family.</text>
</comment>
<evidence type="ECO:0000256" key="4">
    <source>
        <dbReference type="ARBA" id="ARBA00022679"/>
    </source>
</evidence>
<dbReference type="GO" id="GO:0004020">
    <property type="term" value="F:adenylylsulfate kinase activity"/>
    <property type="evidence" value="ECO:0007669"/>
    <property type="project" value="UniProtKB-UniRule"/>
</dbReference>
<keyword evidence="5 7" id="KW-0547">Nucleotide-binding</keyword>
<dbReference type="NCBIfam" id="NF003013">
    <property type="entry name" value="PRK03846.1"/>
    <property type="match status" value="1"/>
</dbReference>
<sequence>MEGVIDDYQQPNDHSACASHRSAMAVHDQGTVLWFTGLSASGKSTIANALDFALRAQGLKTCMLDGDVLRNGLCRDLGFSAVDREENVRRVAEVAALMADAGLTVMVALISPTRTARHHARSIVGSERFAEIFVDVPLAVAEQRDPKGLYRKARSGALHNFTGIDAPYETPVFPEVHLRSDVLSIGESVEDICAWLDRSGCSLYDVF</sequence>
<dbReference type="PATRIC" id="fig|317.174.peg.1259"/>
<feature type="active site" description="Phosphoserine intermediate" evidence="7">
    <location>
        <position position="111"/>
    </location>
</feature>
<dbReference type="GO" id="GO:0005524">
    <property type="term" value="F:ATP binding"/>
    <property type="evidence" value="ECO:0007669"/>
    <property type="project" value="UniProtKB-UniRule"/>
</dbReference>
<dbReference type="InterPro" id="IPR050512">
    <property type="entry name" value="Sulf_AdTrans/APS_kinase"/>
</dbReference>
<evidence type="ECO:0000256" key="2">
    <source>
        <dbReference type="ARBA" id="ARBA00004806"/>
    </source>
</evidence>
<reference evidence="10 11" key="1">
    <citation type="submission" date="2014-07" db="EMBL/GenBank/DDBJ databases">
        <title>Draft Genome Sequences of Environmental Pseudomonas syringae strains.</title>
        <authorList>
            <person name="Baltrus D.A."/>
            <person name="Berge O."/>
            <person name="Morris C."/>
        </authorList>
    </citation>
    <scope>NUCLEOTIDE SEQUENCE [LARGE SCALE GENOMIC DNA]</scope>
    <source>
        <strain evidence="10 11">CEB003</strain>
    </source>
</reference>
<comment type="caution">
    <text evidence="10">The sequence shown here is derived from an EMBL/GenBank/DDBJ whole genome shotgun (WGS) entry which is preliminary data.</text>
</comment>
<accession>A0A085VCS5</accession>
<organism evidence="10 11">
    <name type="scientific">Pseudomonas syringae</name>
    <dbReference type="NCBI Taxonomy" id="317"/>
    <lineage>
        <taxon>Bacteria</taxon>
        <taxon>Pseudomonadati</taxon>
        <taxon>Pseudomonadota</taxon>
        <taxon>Gammaproteobacteria</taxon>
        <taxon>Pseudomonadales</taxon>
        <taxon>Pseudomonadaceae</taxon>
        <taxon>Pseudomonas</taxon>
    </lineage>
</organism>
<feature type="binding site" evidence="7">
    <location>
        <begin position="37"/>
        <end position="44"/>
    </location>
    <ligand>
        <name>ATP</name>
        <dbReference type="ChEBI" id="CHEBI:30616"/>
    </ligand>
</feature>
<dbReference type="SUPFAM" id="SSF52540">
    <property type="entry name" value="P-loop containing nucleoside triphosphate hydrolases"/>
    <property type="match status" value="1"/>
</dbReference>
<dbReference type="NCBIfam" id="TIGR00455">
    <property type="entry name" value="apsK"/>
    <property type="match status" value="1"/>
</dbReference>
<dbReference type="EMBL" id="JPQT01000085">
    <property type="protein sequence ID" value="KFE53238.1"/>
    <property type="molecule type" value="Genomic_DNA"/>
</dbReference>
<evidence type="ECO:0000256" key="6">
    <source>
        <dbReference type="ARBA" id="ARBA00022840"/>
    </source>
</evidence>
<dbReference type="InterPro" id="IPR059117">
    <property type="entry name" value="APS_kinase_dom"/>
</dbReference>
<keyword evidence="7" id="KW-0597">Phosphoprotein</keyword>
<keyword evidence="6 7" id="KW-0067">ATP-binding</keyword>
<evidence type="ECO:0000256" key="8">
    <source>
        <dbReference type="RuleBase" id="RU004347"/>
    </source>
</evidence>
<dbReference type="GO" id="GO:0070814">
    <property type="term" value="P:hydrogen sulfide biosynthetic process"/>
    <property type="evidence" value="ECO:0007669"/>
    <property type="project" value="UniProtKB-UniRule"/>
</dbReference>
<dbReference type="PANTHER" id="PTHR42700">
    <property type="entry name" value="SULFATE ADENYLYLTRANSFERASE"/>
    <property type="match status" value="1"/>
</dbReference>
<dbReference type="CDD" id="cd02027">
    <property type="entry name" value="APSK"/>
    <property type="match status" value="1"/>
</dbReference>
<dbReference type="InterPro" id="IPR027417">
    <property type="entry name" value="P-loop_NTPase"/>
</dbReference>
<comment type="pathway">
    <text evidence="2 7 8">Sulfur metabolism; hydrogen sulfide biosynthesis; sulfite from sulfate: step 2/3.</text>
</comment>
<name>A0A085VCS5_PSESX</name>
<dbReference type="InterPro" id="IPR002891">
    <property type="entry name" value="APS"/>
</dbReference>
<comment type="function">
    <text evidence="7 8">Catalyzes the synthesis of activated sulfate.</text>
</comment>
<dbReference type="Gene3D" id="3.40.50.300">
    <property type="entry name" value="P-loop containing nucleotide triphosphate hydrolases"/>
    <property type="match status" value="1"/>
</dbReference>
<dbReference type="HAMAP" id="MF_00065">
    <property type="entry name" value="Adenylyl_sulf_kinase"/>
    <property type="match status" value="1"/>
</dbReference>
<evidence type="ECO:0000256" key="3">
    <source>
        <dbReference type="ARBA" id="ARBA00012121"/>
    </source>
</evidence>
<dbReference type="RefSeq" id="WP_047572949.1">
    <property type="nucleotide sequence ID" value="NZ_JPQT01000085.1"/>
</dbReference>
<evidence type="ECO:0000313" key="10">
    <source>
        <dbReference type="EMBL" id="KFE53238.1"/>
    </source>
</evidence>
<evidence type="ECO:0000256" key="5">
    <source>
        <dbReference type="ARBA" id="ARBA00022741"/>
    </source>
</evidence>
<dbReference type="AlphaFoldDB" id="A0A085VCS5"/>
<dbReference type="Proteomes" id="UP000028643">
    <property type="component" value="Unassembled WGS sequence"/>
</dbReference>
<dbReference type="UniPathway" id="UPA00140">
    <property type="reaction ID" value="UER00205"/>
</dbReference>
<dbReference type="GO" id="GO:0019379">
    <property type="term" value="P:sulfate assimilation, phosphoadenylyl sulfate reduction by phosphoadenylyl-sulfate reductase (thioredoxin)"/>
    <property type="evidence" value="ECO:0007669"/>
    <property type="project" value="TreeGrafter"/>
</dbReference>
<feature type="domain" description="APS kinase" evidence="9">
    <location>
        <begin position="29"/>
        <end position="178"/>
    </location>
</feature>
<dbReference type="GO" id="GO:0004781">
    <property type="term" value="F:sulfate adenylyltransferase (ATP) activity"/>
    <property type="evidence" value="ECO:0007669"/>
    <property type="project" value="TreeGrafter"/>
</dbReference>
<keyword evidence="7 8" id="KW-0418">Kinase</keyword>
<proteinExistence type="inferred from homology"/>